<evidence type="ECO:0000313" key="2">
    <source>
        <dbReference type="Proteomes" id="UP000012073"/>
    </source>
</evidence>
<accession>R7QMA1</accession>
<dbReference type="RefSeq" id="XP_005718808.1">
    <property type="nucleotide sequence ID" value="XM_005718751.1"/>
</dbReference>
<organism evidence="1 2">
    <name type="scientific">Chondrus crispus</name>
    <name type="common">Carrageen Irish moss</name>
    <name type="synonym">Polymorpha crispa</name>
    <dbReference type="NCBI Taxonomy" id="2769"/>
    <lineage>
        <taxon>Eukaryota</taxon>
        <taxon>Rhodophyta</taxon>
        <taxon>Florideophyceae</taxon>
        <taxon>Rhodymeniophycidae</taxon>
        <taxon>Gigartinales</taxon>
        <taxon>Gigartinaceae</taxon>
        <taxon>Chondrus</taxon>
    </lineage>
</organism>
<keyword evidence="2" id="KW-1185">Reference proteome</keyword>
<dbReference type="Proteomes" id="UP000012073">
    <property type="component" value="Unassembled WGS sequence"/>
</dbReference>
<protein>
    <submittedName>
        <fullName evidence="1">Uncharacterized protein</fullName>
    </submittedName>
</protein>
<sequence length="39" mass="4529">MRTNVLGCDSFAVIATNSDVHDSTRLLRLFSRRYNSKFH</sequence>
<name>R7QMA1_CHOCR</name>
<dbReference type="EMBL" id="HG001975">
    <property type="protein sequence ID" value="CDF38903.1"/>
    <property type="molecule type" value="Genomic_DNA"/>
</dbReference>
<reference evidence="2" key="1">
    <citation type="journal article" date="2013" name="Proc. Natl. Acad. Sci. U.S.A.">
        <title>Genome structure and metabolic features in the red seaweed Chondrus crispus shed light on evolution of the Archaeplastida.</title>
        <authorList>
            <person name="Collen J."/>
            <person name="Porcel B."/>
            <person name="Carre W."/>
            <person name="Ball S.G."/>
            <person name="Chaparro C."/>
            <person name="Tonon T."/>
            <person name="Barbeyron T."/>
            <person name="Michel G."/>
            <person name="Noel B."/>
            <person name="Valentin K."/>
            <person name="Elias M."/>
            <person name="Artiguenave F."/>
            <person name="Arun A."/>
            <person name="Aury J.M."/>
            <person name="Barbosa-Neto J.F."/>
            <person name="Bothwell J.H."/>
            <person name="Bouget F.Y."/>
            <person name="Brillet L."/>
            <person name="Cabello-Hurtado F."/>
            <person name="Capella-Gutierrez S."/>
            <person name="Charrier B."/>
            <person name="Cladiere L."/>
            <person name="Cock J.M."/>
            <person name="Coelho S.M."/>
            <person name="Colleoni C."/>
            <person name="Czjzek M."/>
            <person name="Da Silva C."/>
            <person name="Delage L."/>
            <person name="Denoeud F."/>
            <person name="Deschamps P."/>
            <person name="Dittami S.M."/>
            <person name="Gabaldon T."/>
            <person name="Gachon C.M."/>
            <person name="Groisillier A."/>
            <person name="Herve C."/>
            <person name="Jabbari K."/>
            <person name="Katinka M."/>
            <person name="Kloareg B."/>
            <person name="Kowalczyk N."/>
            <person name="Labadie K."/>
            <person name="Leblanc C."/>
            <person name="Lopez P.J."/>
            <person name="McLachlan D.H."/>
            <person name="Meslet-Cladiere L."/>
            <person name="Moustafa A."/>
            <person name="Nehr Z."/>
            <person name="Nyvall Collen P."/>
            <person name="Panaud O."/>
            <person name="Partensky F."/>
            <person name="Poulain J."/>
            <person name="Rensing S.A."/>
            <person name="Rousvoal S."/>
            <person name="Samson G."/>
            <person name="Symeonidi A."/>
            <person name="Weissenbach J."/>
            <person name="Zambounis A."/>
            <person name="Wincker P."/>
            <person name="Boyen C."/>
        </authorList>
    </citation>
    <scope>NUCLEOTIDE SEQUENCE [LARGE SCALE GENOMIC DNA]</scope>
    <source>
        <strain evidence="2">cv. Stackhouse</strain>
    </source>
</reference>
<dbReference type="Gramene" id="CDF38903">
    <property type="protein sequence ID" value="CDF38903"/>
    <property type="gene ID" value="CHC_T00006392001"/>
</dbReference>
<evidence type="ECO:0000313" key="1">
    <source>
        <dbReference type="EMBL" id="CDF38903.1"/>
    </source>
</evidence>
<proteinExistence type="predicted"/>
<gene>
    <name evidence="1" type="ORF">CHC_T00006392001</name>
</gene>
<dbReference type="GeneID" id="17326522"/>
<dbReference type="AlphaFoldDB" id="R7QMA1"/>
<dbReference type="KEGG" id="ccp:CHC_T00006392001"/>